<dbReference type="InterPro" id="IPR048364">
    <property type="entry name" value="Hikeshi-like_C"/>
</dbReference>
<dbReference type="OMA" id="WWAKFER"/>
<proteinExistence type="inferred from homology"/>
<dbReference type="GO" id="GO:0005829">
    <property type="term" value="C:cytosol"/>
    <property type="evidence" value="ECO:0007669"/>
    <property type="project" value="TreeGrafter"/>
</dbReference>
<dbReference type="PANTHER" id="PTHR12925">
    <property type="entry name" value="HIKESHI FAMILY MEMBER"/>
    <property type="match status" value="1"/>
</dbReference>
<dbReference type="GO" id="GO:0006606">
    <property type="term" value="P:protein import into nucleus"/>
    <property type="evidence" value="ECO:0007669"/>
    <property type="project" value="TreeGrafter"/>
</dbReference>
<dbReference type="InterPro" id="IPR008493">
    <property type="entry name" value="Hikeshi-like_N"/>
</dbReference>
<dbReference type="Pfam" id="PF05603">
    <property type="entry name" value="Hikeshi-like_N"/>
    <property type="match status" value="1"/>
</dbReference>
<dbReference type="FunCoup" id="K1VPJ6">
    <property type="interactions" value="268"/>
</dbReference>
<keyword evidence="5" id="KW-1185">Reference proteome</keyword>
<dbReference type="HOGENOM" id="CLU_084839_0_0_1"/>
<dbReference type="eggNOG" id="KOG4067">
    <property type="taxonomic scope" value="Eukaryota"/>
</dbReference>
<organism evidence="4 5">
    <name type="scientific">Trichosporon asahii var. asahii (strain CBS 8904)</name>
    <name type="common">Yeast</name>
    <dbReference type="NCBI Taxonomy" id="1220162"/>
    <lineage>
        <taxon>Eukaryota</taxon>
        <taxon>Fungi</taxon>
        <taxon>Dikarya</taxon>
        <taxon>Basidiomycota</taxon>
        <taxon>Agaricomycotina</taxon>
        <taxon>Tremellomycetes</taxon>
        <taxon>Trichosporonales</taxon>
        <taxon>Trichosporonaceae</taxon>
        <taxon>Trichosporon</taxon>
    </lineage>
</organism>
<sequence>MFGAIVAGRLVCGLPSNPGRADRSSDETHFVFLLENPYEIHHLTVFLTGTPFPEGYGATVHYAWPNAPNDWIALGGAIYKVNPPTNQAQGPAQVGIEIAPLAAVDALVQQRAASREKGAEIAAKVDVGKVAEKVVKNVPDVQLWNYLHSFGDAPLTPQTPIPLSVFQKWYDNFTRKLGNDRGASFLDRED</sequence>
<evidence type="ECO:0000313" key="4">
    <source>
        <dbReference type="EMBL" id="EKD01402.1"/>
    </source>
</evidence>
<dbReference type="Pfam" id="PF21057">
    <property type="entry name" value="Hikeshi-like_C"/>
    <property type="match status" value="1"/>
</dbReference>
<name>K1VPJ6_TRIAC</name>
<dbReference type="OrthoDB" id="10248398at2759"/>
<evidence type="ECO:0000259" key="3">
    <source>
        <dbReference type="Pfam" id="PF21057"/>
    </source>
</evidence>
<accession>K1VPJ6</accession>
<dbReference type="InParanoid" id="K1VPJ6"/>
<evidence type="ECO:0000313" key="5">
    <source>
        <dbReference type="Proteomes" id="UP000006757"/>
    </source>
</evidence>
<dbReference type="GO" id="GO:0061608">
    <property type="term" value="F:nuclear import signal receptor activity"/>
    <property type="evidence" value="ECO:0007669"/>
    <property type="project" value="TreeGrafter"/>
</dbReference>
<dbReference type="EMBL" id="AMBO01000316">
    <property type="protein sequence ID" value="EKD01402.1"/>
    <property type="molecule type" value="Genomic_DNA"/>
</dbReference>
<comment type="similarity">
    <text evidence="1">Belongs to the OPI10 family.</text>
</comment>
<evidence type="ECO:0000259" key="2">
    <source>
        <dbReference type="Pfam" id="PF05603"/>
    </source>
</evidence>
<feature type="domain" description="Hikeshi-like C-terminal" evidence="3">
    <location>
        <begin position="127"/>
        <end position="187"/>
    </location>
</feature>
<evidence type="ECO:0000256" key="1">
    <source>
        <dbReference type="ARBA" id="ARBA00006623"/>
    </source>
</evidence>
<dbReference type="InterPro" id="IPR031318">
    <property type="entry name" value="OPI10"/>
</dbReference>
<dbReference type="Proteomes" id="UP000006757">
    <property type="component" value="Unassembled WGS sequence"/>
</dbReference>
<dbReference type="GO" id="GO:0005634">
    <property type="term" value="C:nucleus"/>
    <property type="evidence" value="ECO:0007669"/>
    <property type="project" value="TreeGrafter"/>
</dbReference>
<gene>
    <name evidence="4" type="ORF">A1Q2_04244</name>
</gene>
<dbReference type="AlphaFoldDB" id="K1VPJ6"/>
<dbReference type="PANTHER" id="PTHR12925:SF0">
    <property type="entry name" value="PROTEIN HIKESHI"/>
    <property type="match status" value="1"/>
</dbReference>
<comment type="caution">
    <text evidence="4">The sequence shown here is derived from an EMBL/GenBank/DDBJ whole genome shotgun (WGS) entry which is preliminary data.</text>
</comment>
<feature type="domain" description="Hikeshi-like N-terminal" evidence="2">
    <location>
        <begin position="24"/>
        <end position="111"/>
    </location>
</feature>
<protein>
    <submittedName>
        <fullName evidence="4">Uncharacterized protein</fullName>
    </submittedName>
</protein>
<dbReference type="STRING" id="1220162.K1VPJ6"/>
<reference evidence="4 5" key="1">
    <citation type="journal article" date="2012" name="Eukaryot. Cell">
        <title>Genome sequence of the Trichosporon asahii environmental strain CBS 8904.</title>
        <authorList>
            <person name="Yang R.Y."/>
            <person name="Li H.T."/>
            <person name="Zhu H."/>
            <person name="Zhou G.P."/>
            <person name="Wang M."/>
            <person name="Wang L."/>
        </authorList>
    </citation>
    <scope>NUCLEOTIDE SEQUENCE [LARGE SCALE GENOMIC DNA]</scope>
    <source>
        <strain evidence="4 5">CBS 8904</strain>
    </source>
</reference>